<accession>A0A1Q9E0B1</accession>
<sequence length="294" mass="30650">MVTSVIWKLPHSLLNSIRIDCPVVCRSGADGASASCPVDQGRFQLAGCAEARCRLPVNTTGYDVSRCNTAAGPLPTYQCSVACAVGFAVPVGQNVQVNCEEGETEFRFGGCLPHCTAPVGITYAQDISCDGGSMVPHRSSCNAACVEGYQPVPAELRCQLGFLIPETFECREASCIVPGNISNAYDPPCEEGSILLSGTSCTTRCLQGYAPDVAELSCSKGQLDPESFSCAGLPCAAPTGDEDYATPSCAEGAQIPHGGTCTARCQSGSSPTPRTLQCSVQMMEPRNFTCGKGS</sequence>
<evidence type="ECO:0000313" key="2">
    <source>
        <dbReference type="Proteomes" id="UP000186817"/>
    </source>
</evidence>
<organism evidence="1 2">
    <name type="scientific">Symbiodinium microadriaticum</name>
    <name type="common">Dinoflagellate</name>
    <name type="synonym">Zooxanthella microadriatica</name>
    <dbReference type="NCBI Taxonomy" id="2951"/>
    <lineage>
        <taxon>Eukaryota</taxon>
        <taxon>Sar</taxon>
        <taxon>Alveolata</taxon>
        <taxon>Dinophyceae</taxon>
        <taxon>Suessiales</taxon>
        <taxon>Symbiodiniaceae</taxon>
        <taxon>Symbiodinium</taxon>
    </lineage>
</organism>
<dbReference type="EMBL" id="LSRX01000313">
    <property type="protein sequence ID" value="OLQ00860.1"/>
    <property type="molecule type" value="Genomic_DNA"/>
</dbReference>
<dbReference type="InterPro" id="IPR009030">
    <property type="entry name" value="Growth_fac_rcpt_cys_sf"/>
</dbReference>
<dbReference type="Proteomes" id="UP000186817">
    <property type="component" value="Unassembled WGS sequence"/>
</dbReference>
<protein>
    <submittedName>
        <fullName evidence="1">Uncharacterized protein</fullName>
    </submittedName>
</protein>
<dbReference type="OMA" id="FNTSTCQ"/>
<name>A0A1Q9E0B1_SYMMI</name>
<evidence type="ECO:0000313" key="1">
    <source>
        <dbReference type="EMBL" id="OLQ00860.1"/>
    </source>
</evidence>
<proteinExistence type="predicted"/>
<gene>
    <name evidence="1" type="ORF">AK812_SmicGene16441</name>
</gene>
<comment type="caution">
    <text evidence="1">The sequence shown here is derived from an EMBL/GenBank/DDBJ whole genome shotgun (WGS) entry which is preliminary data.</text>
</comment>
<dbReference type="AlphaFoldDB" id="A0A1Q9E0B1"/>
<keyword evidence="2" id="KW-1185">Reference proteome</keyword>
<reference evidence="1 2" key="1">
    <citation type="submission" date="2016-02" db="EMBL/GenBank/DDBJ databases">
        <title>Genome analysis of coral dinoflagellate symbionts highlights evolutionary adaptations to a symbiotic lifestyle.</title>
        <authorList>
            <person name="Aranda M."/>
            <person name="Li Y."/>
            <person name="Liew Y.J."/>
            <person name="Baumgarten S."/>
            <person name="Simakov O."/>
            <person name="Wilson M."/>
            <person name="Piel J."/>
            <person name="Ashoor H."/>
            <person name="Bougouffa S."/>
            <person name="Bajic V.B."/>
            <person name="Ryu T."/>
            <person name="Ravasi T."/>
            <person name="Bayer T."/>
            <person name="Micklem G."/>
            <person name="Kim H."/>
            <person name="Bhak J."/>
            <person name="Lajeunesse T.C."/>
            <person name="Voolstra C.R."/>
        </authorList>
    </citation>
    <scope>NUCLEOTIDE SEQUENCE [LARGE SCALE GENOMIC DNA]</scope>
    <source>
        <strain evidence="1 2">CCMP2467</strain>
    </source>
</reference>
<dbReference type="SUPFAM" id="SSF57184">
    <property type="entry name" value="Growth factor receptor domain"/>
    <property type="match status" value="1"/>
</dbReference>